<feature type="compositionally biased region" description="Basic and acidic residues" evidence="1">
    <location>
        <begin position="248"/>
        <end position="259"/>
    </location>
</feature>
<proteinExistence type="predicted"/>
<feature type="compositionally biased region" description="Basic and acidic residues" evidence="1">
    <location>
        <begin position="208"/>
        <end position="237"/>
    </location>
</feature>
<dbReference type="AlphaFoldDB" id="A0A5M9JGE6"/>
<evidence type="ECO:0000256" key="1">
    <source>
        <dbReference type="SAM" id="MobiDB-lite"/>
    </source>
</evidence>
<protein>
    <submittedName>
        <fullName evidence="2">Uncharacterized protein</fullName>
    </submittedName>
</protein>
<feature type="compositionally biased region" description="Low complexity" evidence="1">
    <location>
        <begin position="163"/>
        <end position="172"/>
    </location>
</feature>
<dbReference type="OrthoDB" id="5226911at2759"/>
<dbReference type="Proteomes" id="UP000322873">
    <property type="component" value="Unassembled WGS sequence"/>
</dbReference>
<evidence type="ECO:0000313" key="2">
    <source>
        <dbReference type="EMBL" id="KAA8568351.1"/>
    </source>
</evidence>
<sequence>MGELDELVSTLLSTFTSGIKLLRARRKRHGKSSGSLDTNHDEETKLIRSFRRSRSDIREAYREDSAKAGPKFSVGDAKSRSSLSTILSRLNIAFAAAVASFSRGKLKLSDQEALIKLSNESRAEVINTLDDLTQRLSESSSSSVSRDDPTRTKRDRRKRNQGSTTTISTTITALGPATKDGWIRPKSSKKDISKYKAQIRKTASAKPPRRDKPTAPHSIDVEEKRESVPRTAAENRKSGFSFASDSTKLGEIREHRVARPLDPLGYSGGNYPTPTVAYPLAPYHQQPQKRRFGIGKLFKSRPTTPGEV</sequence>
<dbReference type="VEuPathDB" id="FungiDB:MFRU_029g00720"/>
<keyword evidence="3" id="KW-1185">Reference proteome</keyword>
<evidence type="ECO:0000313" key="3">
    <source>
        <dbReference type="Proteomes" id="UP000322873"/>
    </source>
</evidence>
<name>A0A5M9JGE6_MONFR</name>
<gene>
    <name evidence="2" type="ORF">EYC84_007387</name>
</gene>
<comment type="caution">
    <text evidence="2">The sequence shown here is derived from an EMBL/GenBank/DDBJ whole genome shotgun (WGS) entry which is preliminary data.</text>
</comment>
<accession>A0A5M9JGE6</accession>
<organism evidence="2 3">
    <name type="scientific">Monilinia fructicola</name>
    <name type="common">Brown rot fungus</name>
    <name type="synonym">Ciboria fructicola</name>
    <dbReference type="NCBI Taxonomy" id="38448"/>
    <lineage>
        <taxon>Eukaryota</taxon>
        <taxon>Fungi</taxon>
        <taxon>Dikarya</taxon>
        <taxon>Ascomycota</taxon>
        <taxon>Pezizomycotina</taxon>
        <taxon>Leotiomycetes</taxon>
        <taxon>Helotiales</taxon>
        <taxon>Sclerotiniaceae</taxon>
        <taxon>Monilinia</taxon>
    </lineage>
</organism>
<dbReference type="EMBL" id="VICG01000009">
    <property type="protein sequence ID" value="KAA8568351.1"/>
    <property type="molecule type" value="Genomic_DNA"/>
</dbReference>
<reference evidence="2 3" key="1">
    <citation type="submission" date="2019-06" db="EMBL/GenBank/DDBJ databases">
        <title>Genome Sequence of the Brown Rot Fungal Pathogen Monilinia fructicola.</title>
        <authorList>
            <person name="De Miccolis Angelini R.M."/>
            <person name="Landi L."/>
            <person name="Abate D."/>
            <person name="Pollastro S."/>
            <person name="Romanazzi G."/>
            <person name="Faretra F."/>
        </authorList>
    </citation>
    <scope>NUCLEOTIDE SEQUENCE [LARGE SCALE GENOMIC DNA]</scope>
    <source>
        <strain evidence="2 3">Mfrc123</strain>
    </source>
</reference>
<feature type="region of interest" description="Disordered" evidence="1">
    <location>
        <begin position="135"/>
        <end position="266"/>
    </location>
</feature>